<comment type="subcellular location">
    <subcellularLocation>
        <location evidence="1">Membrane</location>
        <topology evidence="1">Multi-pass membrane protein</topology>
    </subcellularLocation>
</comment>
<feature type="transmembrane region" description="Helical" evidence="5">
    <location>
        <begin position="20"/>
        <end position="40"/>
    </location>
</feature>
<evidence type="ECO:0000256" key="2">
    <source>
        <dbReference type="ARBA" id="ARBA00022692"/>
    </source>
</evidence>
<sequence length="87" mass="9267">MEGERNDAWTHSGDACLLDGLRTLTLFSMLMVPPFALPPRRGHTAAVPRERGATMAATSLFALPLLVLFLFLQRTAVGGLTSGAVKG</sequence>
<keyword evidence="2 5" id="KW-0812">Transmembrane</keyword>
<feature type="transmembrane region" description="Helical" evidence="5">
    <location>
        <begin position="52"/>
        <end position="72"/>
    </location>
</feature>
<dbReference type="SUPFAM" id="SSF161098">
    <property type="entry name" value="MetI-like"/>
    <property type="match status" value="1"/>
</dbReference>
<keyword evidence="3 5" id="KW-1133">Transmembrane helix</keyword>
<evidence type="ECO:0000313" key="6">
    <source>
        <dbReference type="EMBL" id="EJJ07701.1"/>
    </source>
</evidence>
<evidence type="ECO:0000256" key="1">
    <source>
        <dbReference type="ARBA" id="ARBA00004141"/>
    </source>
</evidence>
<dbReference type="AlphaFoldDB" id="J2A0P3"/>
<evidence type="ECO:0000256" key="3">
    <source>
        <dbReference type="ARBA" id="ARBA00022989"/>
    </source>
</evidence>
<name>J2A0P3_9ACTN</name>
<accession>J2A0P3</accession>
<dbReference type="GO" id="GO:0016020">
    <property type="term" value="C:membrane"/>
    <property type="evidence" value="ECO:0007669"/>
    <property type="project" value="UniProtKB-SubCell"/>
</dbReference>
<evidence type="ECO:0000256" key="4">
    <source>
        <dbReference type="ARBA" id="ARBA00023136"/>
    </source>
</evidence>
<proteinExistence type="predicted"/>
<reference evidence="6" key="1">
    <citation type="journal article" date="2012" name="J. Bacteriol.">
        <title>Genome Sequence of Streptomyces auratus Strain AGR0001, a Phoslactomycin-Producing Actinomycete.</title>
        <authorList>
            <person name="Han X."/>
            <person name="Li M."/>
            <person name="Ding Z."/>
            <person name="Zhao J."/>
            <person name="Ji K."/>
            <person name="Wen M."/>
            <person name="Lu T."/>
        </authorList>
    </citation>
    <scope>NUCLEOTIDE SEQUENCE [LARGE SCALE GENOMIC DNA]</scope>
    <source>
        <strain evidence="6">AGR0001</strain>
    </source>
</reference>
<dbReference type="InterPro" id="IPR035906">
    <property type="entry name" value="MetI-like_sf"/>
</dbReference>
<dbReference type="PATRIC" id="fig|1160718.3.peg.1651"/>
<keyword evidence="4 5" id="KW-0472">Membrane</keyword>
<dbReference type="STRING" id="1160718.SU9_08140"/>
<dbReference type="EMBL" id="AJGV01000057">
    <property type="protein sequence ID" value="EJJ07701.1"/>
    <property type="molecule type" value="Genomic_DNA"/>
</dbReference>
<gene>
    <name evidence="6" type="ORF">SU9_08140</name>
</gene>
<comment type="caution">
    <text evidence="6">The sequence shown here is derived from an EMBL/GenBank/DDBJ whole genome shotgun (WGS) entry which is preliminary data.</text>
</comment>
<dbReference type="HOGENOM" id="CLU_2481850_0_0_11"/>
<organism evidence="6">
    <name type="scientific">Streptomyces auratus AGR0001</name>
    <dbReference type="NCBI Taxonomy" id="1160718"/>
    <lineage>
        <taxon>Bacteria</taxon>
        <taxon>Bacillati</taxon>
        <taxon>Actinomycetota</taxon>
        <taxon>Actinomycetes</taxon>
        <taxon>Kitasatosporales</taxon>
        <taxon>Streptomycetaceae</taxon>
        <taxon>Streptomyces</taxon>
    </lineage>
</organism>
<protein>
    <submittedName>
        <fullName evidence="6">ABC transporter permease</fullName>
    </submittedName>
</protein>
<evidence type="ECO:0000256" key="5">
    <source>
        <dbReference type="SAM" id="Phobius"/>
    </source>
</evidence>